<dbReference type="OrthoDB" id="9800416at2"/>
<dbReference type="InterPro" id="IPR004812">
    <property type="entry name" value="Efflux_drug-R_Bcr/CmlA"/>
</dbReference>
<dbReference type="PANTHER" id="PTHR23502">
    <property type="entry name" value="MAJOR FACILITATOR SUPERFAMILY"/>
    <property type="match status" value="1"/>
</dbReference>
<feature type="transmembrane region" description="Helical" evidence="8">
    <location>
        <begin position="139"/>
        <end position="161"/>
    </location>
</feature>
<dbReference type="NCBIfam" id="TIGR00710">
    <property type="entry name" value="efflux_Bcr_CflA"/>
    <property type="match status" value="1"/>
</dbReference>
<dbReference type="InterPro" id="IPR036259">
    <property type="entry name" value="MFS_trans_sf"/>
</dbReference>
<dbReference type="PANTHER" id="PTHR23502:SF132">
    <property type="entry name" value="POLYAMINE TRANSPORTER 2-RELATED"/>
    <property type="match status" value="1"/>
</dbReference>
<gene>
    <name evidence="10" type="primary">bcr_2</name>
    <name evidence="10" type="ORF">DEVEQU_03770</name>
</gene>
<evidence type="ECO:0000256" key="7">
    <source>
        <dbReference type="ARBA" id="ARBA00023136"/>
    </source>
</evidence>
<feature type="transmembrane region" description="Helical" evidence="8">
    <location>
        <begin position="12"/>
        <end position="33"/>
    </location>
</feature>
<keyword evidence="11" id="KW-1185">Reference proteome</keyword>
<dbReference type="GO" id="GO:1990961">
    <property type="term" value="P:xenobiotic detoxification by transmembrane export across the plasma membrane"/>
    <property type="evidence" value="ECO:0007669"/>
    <property type="project" value="InterPro"/>
</dbReference>
<keyword evidence="5 8" id="KW-0812">Transmembrane</keyword>
<feature type="transmembrane region" description="Helical" evidence="8">
    <location>
        <begin position="377"/>
        <end position="394"/>
    </location>
</feature>
<name>A0A447IGJ1_9HYPH</name>
<evidence type="ECO:0000259" key="9">
    <source>
        <dbReference type="PROSITE" id="PS50850"/>
    </source>
</evidence>
<evidence type="ECO:0000256" key="2">
    <source>
        <dbReference type="ARBA" id="ARBA00006236"/>
    </source>
</evidence>
<evidence type="ECO:0000313" key="10">
    <source>
        <dbReference type="EMBL" id="VDS06606.1"/>
    </source>
</evidence>
<feature type="domain" description="Major facilitator superfamily (MFS) profile" evidence="9">
    <location>
        <begin position="14"/>
        <end position="396"/>
    </location>
</feature>
<feature type="transmembrane region" description="Helical" evidence="8">
    <location>
        <begin position="284"/>
        <end position="302"/>
    </location>
</feature>
<feature type="transmembrane region" description="Helical" evidence="8">
    <location>
        <begin position="219"/>
        <end position="238"/>
    </location>
</feature>
<dbReference type="Pfam" id="PF07690">
    <property type="entry name" value="MFS_1"/>
    <property type="match status" value="1"/>
</dbReference>
<comment type="similarity">
    <text evidence="2 8">Belongs to the major facilitator superfamily. Bcr/CmlA family.</text>
</comment>
<feature type="transmembrane region" description="Helical" evidence="8">
    <location>
        <begin position="250"/>
        <end position="272"/>
    </location>
</feature>
<sequence length="417" mass="45054">MSDHATRVLPRIEFIALIAALMALNALAIDVMLPALPYMGEALGISSENERQFVVSSYMLGMGIAVLAFGPLTDRFGRRGPLLVGVGIYVVAVIIAAFAPNFAILLVLRFIQGMGAASVRVIATAVVRDRYSGREMAEIMSLTFMVFMAIPIIAPGIGQVLLLTGPWQAIFIFMGLLAAAFWVWTYLRLPETLPESQRRPLALRSVLDSFRIVFTNRVAISYGLAGMFLFGALFGFITSSQQIYVDIYGLGVYFPVAFAAMAGLMAISSFTNSKVVRRFGMRRLSHGAMLVFTIFSAIWLVLALIGYLPLWLFFSLLAIIMFAFGWASSNMNSLSMEPLGAVAGTAASVFGFVQTVGGAVLGSLAGQMFNNTTIPVATNYFLMGVMALVCILVAEKGKLFGVGEQYAKSDAPVMDAH</sequence>
<evidence type="ECO:0000256" key="1">
    <source>
        <dbReference type="ARBA" id="ARBA00004651"/>
    </source>
</evidence>
<evidence type="ECO:0000256" key="4">
    <source>
        <dbReference type="ARBA" id="ARBA00022475"/>
    </source>
</evidence>
<comment type="subcellular location">
    <subcellularLocation>
        <location evidence="8">Cell inner membrane</location>
        <topology evidence="8">Multi-pass membrane protein</topology>
    </subcellularLocation>
    <subcellularLocation>
        <location evidence="1">Cell membrane</location>
        <topology evidence="1">Multi-pass membrane protein</topology>
    </subcellularLocation>
</comment>
<feature type="transmembrane region" description="Helical" evidence="8">
    <location>
        <begin position="110"/>
        <end position="127"/>
    </location>
</feature>
<dbReference type="Gene3D" id="1.20.1720.10">
    <property type="entry name" value="Multidrug resistance protein D"/>
    <property type="match status" value="1"/>
</dbReference>
<dbReference type="InterPro" id="IPR020846">
    <property type="entry name" value="MFS_dom"/>
</dbReference>
<feature type="transmembrane region" description="Helical" evidence="8">
    <location>
        <begin position="82"/>
        <end position="104"/>
    </location>
</feature>
<keyword evidence="4" id="KW-1003">Cell membrane</keyword>
<keyword evidence="6 8" id="KW-1133">Transmembrane helix</keyword>
<evidence type="ECO:0000256" key="5">
    <source>
        <dbReference type="ARBA" id="ARBA00022692"/>
    </source>
</evidence>
<dbReference type="SUPFAM" id="SSF103473">
    <property type="entry name" value="MFS general substrate transporter"/>
    <property type="match status" value="1"/>
</dbReference>
<feature type="transmembrane region" description="Helical" evidence="8">
    <location>
        <begin position="53"/>
        <end position="70"/>
    </location>
</feature>
<evidence type="ECO:0000313" key="11">
    <source>
        <dbReference type="Proteomes" id="UP000268844"/>
    </source>
</evidence>
<dbReference type="AlphaFoldDB" id="A0A447IGJ1"/>
<dbReference type="PROSITE" id="PS50850">
    <property type="entry name" value="MFS"/>
    <property type="match status" value="1"/>
</dbReference>
<evidence type="ECO:0000256" key="3">
    <source>
        <dbReference type="ARBA" id="ARBA00022448"/>
    </source>
</evidence>
<accession>A0A447IGJ1</accession>
<dbReference type="GO" id="GO:0042910">
    <property type="term" value="F:xenobiotic transmembrane transporter activity"/>
    <property type="evidence" value="ECO:0007669"/>
    <property type="project" value="InterPro"/>
</dbReference>
<dbReference type="EMBL" id="UZWD01000056">
    <property type="protein sequence ID" value="VDS06606.1"/>
    <property type="molecule type" value="Genomic_DNA"/>
</dbReference>
<dbReference type="Proteomes" id="UP000268844">
    <property type="component" value="Unassembled WGS sequence"/>
</dbReference>
<reference evidence="10 11" key="1">
    <citation type="submission" date="2018-12" db="EMBL/GenBank/DDBJ databases">
        <authorList>
            <person name="Criscuolo A."/>
        </authorList>
    </citation>
    <scope>NUCLEOTIDE SEQUENCE [LARGE SCALE GENOMIC DNA]</scope>
    <source>
        <strain evidence="10">ACIP1116281</strain>
    </source>
</reference>
<feature type="transmembrane region" description="Helical" evidence="8">
    <location>
        <begin position="308"/>
        <end position="327"/>
    </location>
</feature>
<protein>
    <recommendedName>
        <fullName evidence="8">Bcr/CflA family efflux transporter</fullName>
    </recommendedName>
</protein>
<dbReference type="CDD" id="cd17320">
    <property type="entry name" value="MFS_MdfA_MDR_like"/>
    <property type="match status" value="1"/>
</dbReference>
<keyword evidence="7 8" id="KW-0472">Membrane</keyword>
<evidence type="ECO:0000256" key="8">
    <source>
        <dbReference type="RuleBase" id="RU365088"/>
    </source>
</evidence>
<proteinExistence type="inferred from homology"/>
<feature type="transmembrane region" description="Helical" evidence="8">
    <location>
        <begin position="339"/>
        <end position="365"/>
    </location>
</feature>
<dbReference type="GO" id="GO:0005886">
    <property type="term" value="C:plasma membrane"/>
    <property type="evidence" value="ECO:0007669"/>
    <property type="project" value="UniProtKB-SubCell"/>
</dbReference>
<keyword evidence="8" id="KW-0997">Cell inner membrane</keyword>
<dbReference type="RefSeq" id="WP_126152121.1">
    <property type="nucleotide sequence ID" value="NZ_JBHTMH010000001.1"/>
</dbReference>
<organism evidence="10 11">
    <name type="scientific">Devosia equisanguinis</name>
    <dbReference type="NCBI Taxonomy" id="2490941"/>
    <lineage>
        <taxon>Bacteria</taxon>
        <taxon>Pseudomonadati</taxon>
        <taxon>Pseudomonadota</taxon>
        <taxon>Alphaproteobacteria</taxon>
        <taxon>Hyphomicrobiales</taxon>
        <taxon>Devosiaceae</taxon>
        <taxon>Devosia</taxon>
    </lineage>
</organism>
<feature type="transmembrane region" description="Helical" evidence="8">
    <location>
        <begin position="167"/>
        <end position="189"/>
    </location>
</feature>
<dbReference type="InterPro" id="IPR011701">
    <property type="entry name" value="MFS"/>
</dbReference>
<keyword evidence="3 8" id="KW-0813">Transport</keyword>
<evidence type="ECO:0000256" key="6">
    <source>
        <dbReference type="ARBA" id="ARBA00022989"/>
    </source>
</evidence>